<dbReference type="EMBL" id="JBHTJO010000001">
    <property type="protein sequence ID" value="MFD0985696.1"/>
    <property type="molecule type" value="Genomic_DNA"/>
</dbReference>
<feature type="transmembrane region" description="Helical" evidence="1">
    <location>
        <begin position="250"/>
        <end position="271"/>
    </location>
</feature>
<evidence type="ECO:0000313" key="3">
    <source>
        <dbReference type="EMBL" id="MFD0985696.1"/>
    </source>
</evidence>
<feature type="transmembrane region" description="Helical" evidence="1">
    <location>
        <begin position="225"/>
        <end position="244"/>
    </location>
</feature>
<accession>A0ABW3J5W0</accession>
<keyword evidence="3" id="KW-0012">Acyltransferase</keyword>
<comment type="caution">
    <text evidence="3">The sequence shown here is derived from an EMBL/GenBank/DDBJ whole genome shotgun (WGS) entry which is preliminary data.</text>
</comment>
<dbReference type="Proteomes" id="UP001597102">
    <property type="component" value="Unassembled WGS sequence"/>
</dbReference>
<keyword evidence="3" id="KW-0808">Transferase</keyword>
<dbReference type="EC" id="2.3.-.-" evidence="3"/>
<dbReference type="InterPro" id="IPR002656">
    <property type="entry name" value="Acyl_transf_3_dom"/>
</dbReference>
<sequence>MDVKSGFCTPMKNFQSIHYLRGIAAFGVLLYHAVVYVSGYGSHQLPANLAAIGMAGVDIFFVISGFILVVTMNPTRSAGEFMAGRVARVGLPYWSVLLALACASLVIPSAFRNIDWNGLDLMASFLFLPTVMSHGGLFPILEPGWTLCLEMLFYILLAASLSLAPAFRSVAICAALGALVGAGLILDLPPGEGLGWFFTQSVLLEFCFGIAIAQIYMRGIEIGRGAAMMLLALSCIGFAIAAFHPPEAFAPIRVLTFGIPATLLVAGAVFLERAGGWFGSRTLMFLGTVSYSLYLTHALVLGVTVRLMAGRLPGLGGDIVMLTVAIAVSLVGAFVFYRIVEQPSLWFSARVKKLRPASPQTPLSAPSNLAT</sequence>
<gene>
    <name evidence="3" type="ORF">ACFQ2F_01130</name>
</gene>
<name>A0ABW3J5W0_9HYPH</name>
<dbReference type="Pfam" id="PF01757">
    <property type="entry name" value="Acyl_transf_3"/>
    <property type="match status" value="1"/>
</dbReference>
<feature type="transmembrane region" description="Helical" evidence="1">
    <location>
        <begin position="194"/>
        <end position="213"/>
    </location>
</feature>
<feature type="transmembrane region" description="Helical" evidence="1">
    <location>
        <begin position="283"/>
        <end position="307"/>
    </location>
</feature>
<keyword evidence="1" id="KW-0812">Transmembrane</keyword>
<evidence type="ECO:0000259" key="2">
    <source>
        <dbReference type="Pfam" id="PF01757"/>
    </source>
</evidence>
<evidence type="ECO:0000313" key="4">
    <source>
        <dbReference type="Proteomes" id="UP001597102"/>
    </source>
</evidence>
<keyword evidence="1" id="KW-1133">Transmembrane helix</keyword>
<evidence type="ECO:0000256" key="1">
    <source>
        <dbReference type="SAM" id="Phobius"/>
    </source>
</evidence>
<dbReference type="GO" id="GO:0016746">
    <property type="term" value="F:acyltransferase activity"/>
    <property type="evidence" value="ECO:0007669"/>
    <property type="project" value="UniProtKB-KW"/>
</dbReference>
<organism evidence="3 4">
    <name type="scientific">Methyloligella solikamskensis</name>
    <dbReference type="NCBI Taxonomy" id="1177756"/>
    <lineage>
        <taxon>Bacteria</taxon>
        <taxon>Pseudomonadati</taxon>
        <taxon>Pseudomonadota</taxon>
        <taxon>Alphaproteobacteria</taxon>
        <taxon>Hyphomicrobiales</taxon>
        <taxon>Hyphomicrobiaceae</taxon>
        <taxon>Methyloligella</taxon>
    </lineage>
</organism>
<reference evidence="4" key="1">
    <citation type="journal article" date="2019" name="Int. J. Syst. Evol. Microbiol.">
        <title>The Global Catalogue of Microorganisms (GCM) 10K type strain sequencing project: providing services to taxonomists for standard genome sequencing and annotation.</title>
        <authorList>
            <consortium name="The Broad Institute Genomics Platform"/>
            <consortium name="The Broad Institute Genome Sequencing Center for Infectious Disease"/>
            <person name="Wu L."/>
            <person name="Ma J."/>
        </authorList>
    </citation>
    <scope>NUCLEOTIDE SEQUENCE [LARGE SCALE GENOMIC DNA]</scope>
    <source>
        <strain evidence="4">CCUG 61697</strain>
    </source>
</reference>
<dbReference type="PANTHER" id="PTHR23028">
    <property type="entry name" value="ACETYLTRANSFERASE"/>
    <property type="match status" value="1"/>
</dbReference>
<proteinExistence type="predicted"/>
<feature type="transmembrane region" description="Helical" evidence="1">
    <location>
        <begin position="144"/>
        <end position="163"/>
    </location>
</feature>
<keyword evidence="1" id="KW-0472">Membrane</keyword>
<feature type="transmembrane region" description="Helical" evidence="1">
    <location>
        <begin position="319"/>
        <end position="340"/>
    </location>
</feature>
<keyword evidence="4" id="KW-1185">Reference proteome</keyword>
<feature type="domain" description="Acyltransferase 3" evidence="2">
    <location>
        <begin position="15"/>
        <end position="338"/>
    </location>
</feature>
<dbReference type="PANTHER" id="PTHR23028:SF131">
    <property type="entry name" value="BLR2367 PROTEIN"/>
    <property type="match status" value="1"/>
</dbReference>
<feature type="transmembrane region" description="Helical" evidence="1">
    <location>
        <begin position="49"/>
        <end position="71"/>
    </location>
</feature>
<feature type="transmembrane region" description="Helical" evidence="1">
    <location>
        <begin position="19"/>
        <end position="37"/>
    </location>
</feature>
<dbReference type="RefSeq" id="WP_379084456.1">
    <property type="nucleotide sequence ID" value="NZ_JBHTJO010000001.1"/>
</dbReference>
<protein>
    <submittedName>
        <fullName evidence="3">Acyltransferase family protein</fullName>
        <ecNumber evidence="3">2.3.-.-</ecNumber>
    </submittedName>
</protein>
<feature type="transmembrane region" description="Helical" evidence="1">
    <location>
        <begin position="91"/>
        <end position="111"/>
    </location>
</feature>
<feature type="transmembrane region" description="Helical" evidence="1">
    <location>
        <begin position="170"/>
        <end position="188"/>
    </location>
</feature>
<dbReference type="InterPro" id="IPR050879">
    <property type="entry name" value="Acyltransferase_3"/>
</dbReference>